<keyword evidence="7" id="KW-0695">RNA-directed DNA polymerase</keyword>
<sequence length="1194" mass="135321">MEKLLRPDRFEADQNSPTAAKEWSHWKKLFQNYIAEAKLKEEDKLKVLINFLSHSVYDHISDCKDFSDAIKILDGIYIKPKNEIFARHLLATKKQLTSESIDQYLQSLKILAKECTFKAVSPSQYKDEYIRDAFINGIMSNSIRQRLLENDELSLERAVMQSRALEMAQKQSEAYSMPVESINHVNTEAEDEQSESMIAAIRQKCFFCGYDRHPRSSCPAREAVCRNCDKKGHFSKVCKLKKTQNSNKSNTTTSAFIANLACISANLPGALSKTVIKVRVNDMEANGLVDTGGSSSFIDDEFVQYHKIKVFPKKGQVVLASAEHSSHLKGFVCVDLSLQGHVYKDVKLSVLSKLCTDVLIGHDILQKHSKVEVTFGGPKSPLLICNMSSTAIEPNVIKPMPSFVIEPPRLFKNLASNCKPIAVKLRQYSEEDYTFIKDEIIKLLNENVIEESMSPWRAQVLVTKTENHKKRMVIDYSQTINRFTMLDAYPLPNINDLVSKVAQYSIYSTIDLHNAYHQIPIHEEERDYTAFEAAGRLYHFRKIPFGVTNGVACFQRVMDKIISNENLNGVYAYLDDITICGKNQSEHDLNLNKFLNAMKNYGLILNENKCQYSMQTITLLGHQITNKSVSPDPDRLKPLLNLPPPKDAKSLKRVLGMFSHYSKWVRKFSDKIHNLILCKSFPMSSSAIADFESIKLDIANSVISSISGDEPLVVESDASNHALAATLSQNGRPIAFFSRSLSNCEKKHPSIEKEAYAIVEALRKWRHFLIGRQFKLITDQEAVSFMFNLKHSSKIKNDKIIRWRLELSCFSFDIQYRPGKENTVADTFSRVCAVVNNSNMLSDLHKSLCHPGVTRMFHWIKSKNLPFSIEDIKKLTSSCNVCAEVKPRFYKKQEGHLIKATSPFERLNIDFKGPIPSKTGNNYILTIVDEFSRFPFAIPCRDLSSATVIKCLSYLFSIFGMPAYIHSDRGAAFLSQELTTFLCTRGIATSRTTPYNPAGNGQVERYNGIIWKTVQLAIKTRGLKLEQWEAVIADALHSIRSLLCTATNCTPHERFFAHPRRSSNGGTLPSWLSCPGKVFIKKHVRASKYEPLVEEVDLVEVNPEYALVRYENGRESNVSLRDLAPVGDRTLYEEPSDRIDPKTTLQDTPTTSEPKEEMIQTDASTEGTSNELDGPRRTTRNKSTPKYLKDYVTN</sequence>
<dbReference type="InterPro" id="IPR001584">
    <property type="entry name" value="Integrase_cat-core"/>
</dbReference>
<dbReference type="SUPFAM" id="SSF50630">
    <property type="entry name" value="Acid proteases"/>
    <property type="match status" value="1"/>
</dbReference>
<evidence type="ECO:0000256" key="3">
    <source>
        <dbReference type="ARBA" id="ARBA00022695"/>
    </source>
</evidence>
<evidence type="ECO:0000256" key="6">
    <source>
        <dbReference type="ARBA" id="ARBA00022801"/>
    </source>
</evidence>
<keyword evidence="3" id="KW-0548">Nucleotidyltransferase</keyword>
<dbReference type="InterPro" id="IPR050951">
    <property type="entry name" value="Retrovirus_Pol_polyprotein"/>
</dbReference>
<evidence type="ECO:0000256" key="1">
    <source>
        <dbReference type="ARBA" id="ARBA00012493"/>
    </source>
</evidence>
<feature type="domain" description="Integrase catalytic" evidence="10">
    <location>
        <begin position="899"/>
        <end position="1059"/>
    </location>
</feature>
<dbReference type="InterPro" id="IPR036397">
    <property type="entry name" value="RNaseH_sf"/>
</dbReference>
<dbReference type="SUPFAM" id="SSF56672">
    <property type="entry name" value="DNA/RNA polymerases"/>
    <property type="match status" value="1"/>
</dbReference>
<dbReference type="CDD" id="cd09274">
    <property type="entry name" value="RNase_HI_RT_Ty3"/>
    <property type="match status" value="1"/>
</dbReference>
<evidence type="ECO:0000313" key="12">
    <source>
        <dbReference type="Proteomes" id="UP001160148"/>
    </source>
</evidence>
<evidence type="ECO:0000313" key="11">
    <source>
        <dbReference type="EMBL" id="CAI6360332.1"/>
    </source>
</evidence>
<keyword evidence="12" id="KW-1185">Reference proteome</keyword>
<dbReference type="EC" id="2.7.7.49" evidence="1"/>
<dbReference type="Pfam" id="PF00078">
    <property type="entry name" value="RVT_1"/>
    <property type="match status" value="1"/>
</dbReference>
<dbReference type="GO" id="GO:0003676">
    <property type="term" value="F:nucleic acid binding"/>
    <property type="evidence" value="ECO:0007669"/>
    <property type="project" value="InterPro"/>
</dbReference>
<name>A0AAV0WXQ5_9HEMI</name>
<dbReference type="Gene3D" id="4.10.60.10">
    <property type="entry name" value="Zinc finger, CCHC-type"/>
    <property type="match status" value="1"/>
</dbReference>
<dbReference type="InterPro" id="IPR043128">
    <property type="entry name" value="Rev_trsase/Diguanyl_cyclase"/>
</dbReference>
<dbReference type="PANTHER" id="PTHR37984:SF5">
    <property type="entry name" value="PROTEIN NYNRIN-LIKE"/>
    <property type="match status" value="1"/>
</dbReference>
<dbReference type="InterPro" id="IPR036875">
    <property type="entry name" value="Znf_CCHC_sf"/>
</dbReference>
<dbReference type="GO" id="GO:0008270">
    <property type="term" value="F:zinc ion binding"/>
    <property type="evidence" value="ECO:0007669"/>
    <property type="project" value="InterPro"/>
</dbReference>
<evidence type="ECO:0000259" key="9">
    <source>
        <dbReference type="PROSITE" id="PS50878"/>
    </source>
</evidence>
<feature type="domain" description="Reverse transcriptase" evidence="9">
    <location>
        <begin position="442"/>
        <end position="624"/>
    </location>
</feature>
<evidence type="ECO:0000259" key="10">
    <source>
        <dbReference type="PROSITE" id="PS50994"/>
    </source>
</evidence>
<dbReference type="GO" id="GO:0042575">
    <property type="term" value="C:DNA polymerase complex"/>
    <property type="evidence" value="ECO:0007669"/>
    <property type="project" value="UniProtKB-ARBA"/>
</dbReference>
<dbReference type="InterPro" id="IPR021109">
    <property type="entry name" value="Peptidase_aspartic_dom_sf"/>
</dbReference>
<comment type="caution">
    <text evidence="11">The sequence shown here is derived from an EMBL/GenBank/DDBJ whole genome shotgun (WGS) entry which is preliminary data.</text>
</comment>
<dbReference type="CDD" id="cd01647">
    <property type="entry name" value="RT_LTR"/>
    <property type="match status" value="1"/>
</dbReference>
<keyword evidence="2" id="KW-0808">Transferase</keyword>
<dbReference type="Gene3D" id="2.40.70.10">
    <property type="entry name" value="Acid Proteases"/>
    <property type="match status" value="1"/>
</dbReference>
<proteinExistence type="predicted"/>
<dbReference type="Gene3D" id="3.30.70.270">
    <property type="match status" value="2"/>
</dbReference>
<evidence type="ECO:0000256" key="5">
    <source>
        <dbReference type="ARBA" id="ARBA00022759"/>
    </source>
</evidence>
<dbReference type="GO" id="GO:0016787">
    <property type="term" value="F:hydrolase activity"/>
    <property type="evidence" value="ECO:0007669"/>
    <property type="project" value="UniProtKB-KW"/>
</dbReference>
<evidence type="ECO:0000256" key="4">
    <source>
        <dbReference type="ARBA" id="ARBA00022722"/>
    </source>
</evidence>
<dbReference type="GO" id="GO:0004519">
    <property type="term" value="F:endonuclease activity"/>
    <property type="evidence" value="ECO:0007669"/>
    <property type="project" value="UniProtKB-KW"/>
</dbReference>
<dbReference type="Pfam" id="PF13975">
    <property type="entry name" value="gag-asp_proteas"/>
    <property type="match status" value="1"/>
</dbReference>
<feature type="region of interest" description="Disordered" evidence="8">
    <location>
        <begin position="1126"/>
        <end position="1194"/>
    </location>
</feature>
<feature type="compositionally biased region" description="Basic and acidic residues" evidence="8">
    <location>
        <begin position="1130"/>
        <end position="1141"/>
    </location>
</feature>
<feature type="compositionally biased region" description="Polar residues" evidence="8">
    <location>
        <begin position="1161"/>
        <end position="1171"/>
    </location>
</feature>
<dbReference type="SMART" id="SM00343">
    <property type="entry name" value="ZnF_C2HC"/>
    <property type="match status" value="2"/>
</dbReference>
<dbReference type="Pfam" id="PF17917">
    <property type="entry name" value="RT_RNaseH"/>
    <property type="match status" value="1"/>
</dbReference>
<keyword evidence="5" id="KW-0255">Endonuclease</keyword>
<keyword evidence="6" id="KW-0378">Hydrolase</keyword>
<dbReference type="InterPro" id="IPR001878">
    <property type="entry name" value="Znf_CCHC"/>
</dbReference>
<dbReference type="InterPro" id="IPR012337">
    <property type="entry name" value="RNaseH-like_sf"/>
</dbReference>
<dbReference type="GO" id="GO:0003964">
    <property type="term" value="F:RNA-directed DNA polymerase activity"/>
    <property type="evidence" value="ECO:0007669"/>
    <property type="project" value="UniProtKB-KW"/>
</dbReference>
<gene>
    <name evidence="11" type="ORF">MEUPH1_LOCUS15648</name>
</gene>
<evidence type="ECO:0000256" key="2">
    <source>
        <dbReference type="ARBA" id="ARBA00022679"/>
    </source>
</evidence>
<dbReference type="GO" id="GO:0015074">
    <property type="term" value="P:DNA integration"/>
    <property type="evidence" value="ECO:0007669"/>
    <property type="project" value="InterPro"/>
</dbReference>
<evidence type="ECO:0000256" key="7">
    <source>
        <dbReference type="ARBA" id="ARBA00022918"/>
    </source>
</evidence>
<keyword evidence="4" id="KW-0540">Nuclease</keyword>
<dbReference type="PROSITE" id="PS50878">
    <property type="entry name" value="RT_POL"/>
    <property type="match status" value="1"/>
</dbReference>
<accession>A0AAV0WXQ5</accession>
<dbReference type="Gene3D" id="3.10.10.10">
    <property type="entry name" value="HIV Type 1 Reverse Transcriptase, subunit A, domain 1"/>
    <property type="match status" value="1"/>
</dbReference>
<dbReference type="AlphaFoldDB" id="A0AAV0WXQ5"/>
<dbReference type="PANTHER" id="PTHR37984">
    <property type="entry name" value="PROTEIN CBG26694"/>
    <property type="match status" value="1"/>
</dbReference>
<evidence type="ECO:0000256" key="8">
    <source>
        <dbReference type="SAM" id="MobiDB-lite"/>
    </source>
</evidence>
<dbReference type="Pfam" id="PF00665">
    <property type="entry name" value="rve"/>
    <property type="match status" value="1"/>
</dbReference>
<dbReference type="EMBL" id="CARXXK010000003">
    <property type="protein sequence ID" value="CAI6360332.1"/>
    <property type="molecule type" value="Genomic_DNA"/>
</dbReference>
<dbReference type="InterPro" id="IPR043502">
    <property type="entry name" value="DNA/RNA_pol_sf"/>
</dbReference>
<dbReference type="SUPFAM" id="SSF53098">
    <property type="entry name" value="Ribonuclease H-like"/>
    <property type="match status" value="1"/>
</dbReference>
<feature type="compositionally biased region" description="Polar residues" evidence="8">
    <location>
        <begin position="1143"/>
        <end position="1152"/>
    </location>
</feature>
<dbReference type="InterPro" id="IPR000477">
    <property type="entry name" value="RT_dom"/>
</dbReference>
<dbReference type="InterPro" id="IPR041373">
    <property type="entry name" value="RT_RNaseH"/>
</dbReference>
<reference evidence="11 12" key="1">
    <citation type="submission" date="2023-01" db="EMBL/GenBank/DDBJ databases">
        <authorList>
            <person name="Whitehead M."/>
        </authorList>
    </citation>
    <scope>NUCLEOTIDE SEQUENCE [LARGE SCALE GENOMIC DNA]</scope>
</reference>
<dbReference type="SUPFAM" id="SSF57756">
    <property type="entry name" value="Retrovirus zinc finger-like domains"/>
    <property type="match status" value="1"/>
</dbReference>
<dbReference type="Proteomes" id="UP001160148">
    <property type="component" value="Unassembled WGS sequence"/>
</dbReference>
<dbReference type="Gene3D" id="3.30.420.10">
    <property type="entry name" value="Ribonuclease H-like superfamily/Ribonuclease H"/>
    <property type="match status" value="1"/>
</dbReference>
<dbReference type="PROSITE" id="PS50994">
    <property type="entry name" value="INTEGRASE"/>
    <property type="match status" value="1"/>
</dbReference>
<protein>
    <recommendedName>
        <fullName evidence="1">RNA-directed DNA polymerase</fullName>
        <ecNumber evidence="1">2.7.7.49</ecNumber>
    </recommendedName>
</protein>
<dbReference type="CDD" id="cd00303">
    <property type="entry name" value="retropepsin_like"/>
    <property type="match status" value="1"/>
</dbReference>
<organism evidence="11 12">
    <name type="scientific">Macrosiphum euphorbiae</name>
    <name type="common">potato aphid</name>
    <dbReference type="NCBI Taxonomy" id="13131"/>
    <lineage>
        <taxon>Eukaryota</taxon>
        <taxon>Metazoa</taxon>
        <taxon>Ecdysozoa</taxon>
        <taxon>Arthropoda</taxon>
        <taxon>Hexapoda</taxon>
        <taxon>Insecta</taxon>
        <taxon>Pterygota</taxon>
        <taxon>Neoptera</taxon>
        <taxon>Paraneoptera</taxon>
        <taxon>Hemiptera</taxon>
        <taxon>Sternorrhyncha</taxon>
        <taxon>Aphidomorpha</taxon>
        <taxon>Aphidoidea</taxon>
        <taxon>Aphididae</taxon>
        <taxon>Macrosiphini</taxon>
        <taxon>Macrosiphum</taxon>
    </lineage>
</organism>